<keyword evidence="2" id="KW-1185">Reference proteome</keyword>
<evidence type="ECO:0000313" key="1">
    <source>
        <dbReference type="EMBL" id="AAU85089.1"/>
    </source>
</evidence>
<dbReference type="Proteomes" id="UP000001585">
    <property type="component" value="Segment"/>
</dbReference>
<accession>Q5YA68</accession>
<name>Q5YA68_9CAUD</name>
<sequence length="132" mass="14947">MPYLTYEEFMDLNGRDIDDKKFEKLLPKASAIIDGVTGHFYQKVDMEKDNAWRVNQFKLALCAQIEYFDALGATTFEEINNSPQTFQAGRTSVSNASRYNPSGANESKPLVAEDVYIYLQGTGLLFQGVKTW</sequence>
<protein>
    <submittedName>
        <fullName evidence="1">42</fullName>
    </submittedName>
</protein>
<dbReference type="EMBL" id="AY616446">
    <property type="protein sequence ID" value="AAU85089.1"/>
    <property type="molecule type" value="Genomic_DNA"/>
</dbReference>
<evidence type="ECO:0000313" key="2">
    <source>
        <dbReference type="Proteomes" id="UP000001585"/>
    </source>
</evidence>
<organism evidence="1 2">
    <name type="scientific">Bacillus phage BCASJ1c</name>
    <dbReference type="NCBI Taxonomy" id="294382"/>
    <lineage>
        <taxon>Viruses</taxon>
        <taxon>Duplodnaviria</taxon>
        <taxon>Heunggongvirae</taxon>
        <taxon>Uroviricota</taxon>
        <taxon>Caudoviricetes</taxon>
        <taxon>Jarrellvirus</taxon>
        <taxon>Jarrellvirus BCAJ1</taxon>
    </lineage>
</organism>
<proteinExistence type="predicted"/>
<gene>
    <name evidence="1" type="primary">42</name>
</gene>
<reference evidence="1 2" key="1">
    <citation type="journal article" date="2004" name="Extremophiles">
        <title>The Genome of BCJA1, a Bacteriophage Active Against the Alkaliphilic Bacterium, Bacillus clarkii.</title>
        <authorList>
            <person name="Kropinski A.M."/>
            <person name="Hayward M."/>
            <person name="Agnew D."/>
            <person name="Jarrell K.F."/>
        </authorList>
    </citation>
    <scope>NUCLEOTIDE SEQUENCE [LARGE SCALE GENOMIC DNA]</scope>
</reference>
<dbReference type="KEGG" id="vg:3197290"/>
<dbReference type="RefSeq" id="YP_164420.1">
    <property type="nucleotide sequence ID" value="NC_006557.1"/>
</dbReference>